<keyword evidence="2" id="KW-0521">NADP</keyword>
<dbReference type="Gene3D" id="3.40.50.720">
    <property type="entry name" value="NAD(P)-binding Rossmann-like Domain"/>
    <property type="match status" value="1"/>
</dbReference>
<dbReference type="Proteomes" id="UP000308199">
    <property type="component" value="Unassembled WGS sequence"/>
</dbReference>
<evidence type="ECO:0000256" key="2">
    <source>
        <dbReference type="ARBA" id="ARBA00022857"/>
    </source>
</evidence>
<name>A0A4S4K4N3_9AGAM</name>
<dbReference type="PANTHER" id="PTHR43618:SF8">
    <property type="entry name" value="7ALPHA-HYDROXYSTEROID DEHYDROGENASE"/>
    <property type="match status" value="1"/>
</dbReference>
<comment type="caution">
    <text evidence="5">The sequence shown here is derived from an EMBL/GenBank/DDBJ whole genome shotgun (WGS) entry which is preliminary data.</text>
</comment>
<organism evidence="5 6">
    <name type="scientific">Phellinidium pouzarii</name>
    <dbReference type="NCBI Taxonomy" id="167371"/>
    <lineage>
        <taxon>Eukaryota</taxon>
        <taxon>Fungi</taxon>
        <taxon>Dikarya</taxon>
        <taxon>Basidiomycota</taxon>
        <taxon>Agaricomycotina</taxon>
        <taxon>Agaricomycetes</taxon>
        <taxon>Hymenochaetales</taxon>
        <taxon>Hymenochaetaceae</taxon>
        <taxon>Phellinidium</taxon>
    </lineage>
</organism>
<evidence type="ECO:0000313" key="6">
    <source>
        <dbReference type="Proteomes" id="UP000308199"/>
    </source>
</evidence>
<dbReference type="OrthoDB" id="2898618at2759"/>
<dbReference type="SUPFAM" id="SSF51735">
    <property type="entry name" value="NAD(P)-binding Rossmann-fold domains"/>
    <property type="match status" value="1"/>
</dbReference>
<evidence type="ECO:0000256" key="4">
    <source>
        <dbReference type="SAM" id="Phobius"/>
    </source>
</evidence>
<accession>A0A4S4K4N3</accession>
<sequence length="157" mass="16908">RYIVANLASKAGCDALVEEFKKRESKLHILVNNSGVTWGAPYDSFPEKDGWDRVLALNVKSIFYMTAGYVCFFDVCSAGLILCLFIRLLRVGMVVGGDRLTDLLAQDATSTDPGRVINISSVAGVDAHAEGSSLADKGMGLWSYNTSKAAVVLQSII</sequence>
<dbReference type="AlphaFoldDB" id="A0A4S4K4N3"/>
<evidence type="ECO:0000313" key="5">
    <source>
        <dbReference type="EMBL" id="THG92654.1"/>
    </source>
</evidence>
<reference evidence="5 6" key="1">
    <citation type="submission" date="2019-02" db="EMBL/GenBank/DDBJ databases">
        <title>Genome sequencing of the rare red list fungi Phellinidium pouzarii.</title>
        <authorList>
            <person name="Buettner E."/>
            <person name="Kellner H."/>
        </authorList>
    </citation>
    <scope>NUCLEOTIDE SEQUENCE [LARGE SCALE GENOMIC DNA]</scope>
    <source>
        <strain evidence="5 6">DSM 108285</strain>
    </source>
</reference>
<comment type="similarity">
    <text evidence="1">Belongs to the short-chain dehydrogenases/reductases (SDR) family.</text>
</comment>
<evidence type="ECO:0000256" key="3">
    <source>
        <dbReference type="ARBA" id="ARBA00023002"/>
    </source>
</evidence>
<dbReference type="Pfam" id="PF00106">
    <property type="entry name" value="adh_short"/>
    <property type="match status" value="1"/>
</dbReference>
<protein>
    <submittedName>
        <fullName evidence="5">Uncharacterized protein</fullName>
    </submittedName>
</protein>
<feature type="transmembrane region" description="Helical" evidence="4">
    <location>
        <begin position="62"/>
        <end position="89"/>
    </location>
</feature>
<feature type="non-terminal residue" evidence="5">
    <location>
        <position position="1"/>
    </location>
</feature>
<dbReference type="InterPro" id="IPR052178">
    <property type="entry name" value="Sec_Metab_Biosynth_SDR"/>
</dbReference>
<dbReference type="GO" id="GO:0016491">
    <property type="term" value="F:oxidoreductase activity"/>
    <property type="evidence" value="ECO:0007669"/>
    <property type="project" value="UniProtKB-KW"/>
</dbReference>
<proteinExistence type="inferred from homology"/>
<keyword evidence="4" id="KW-0812">Transmembrane</keyword>
<dbReference type="EMBL" id="SGPK01001619">
    <property type="protein sequence ID" value="THG92654.1"/>
    <property type="molecule type" value="Genomic_DNA"/>
</dbReference>
<evidence type="ECO:0000256" key="1">
    <source>
        <dbReference type="ARBA" id="ARBA00006484"/>
    </source>
</evidence>
<keyword evidence="4" id="KW-1133">Transmembrane helix</keyword>
<keyword evidence="6" id="KW-1185">Reference proteome</keyword>
<gene>
    <name evidence="5" type="ORF">EW145_g8636</name>
</gene>
<dbReference type="PRINTS" id="PR00080">
    <property type="entry name" value="SDRFAMILY"/>
</dbReference>
<dbReference type="InterPro" id="IPR036291">
    <property type="entry name" value="NAD(P)-bd_dom_sf"/>
</dbReference>
<keyword evidence="3" id="KW-0560">Oxidoreductase</keyword>
<keyword evidence="4" id="KW-0472">Membrane</keyword>
<dbReference type="PANTHER" id="PTHR43618">
    <property type="entry name" value="7-ALPHA-HYDROXYSTEROID DEHYDROGENASE"/>
    <property type="match status" value="1"/>
</dbReference>
<dbReference type="InterPro" id="IPR002347">
    <property type="entry name" value="SDR_fam"/>
</dbReference>
<dbReference type="PRINTS" id="PR00081">
    <property type="entry name" value="GDHRDH"/>
</dbReference>